<proteinExistence type="inferred from homology"/>
<keyword evidence="2" id="KW-0560">Oxidoreductase</keyword>
<dbReference type="SUPFAM" id="SSF50475">
    <property type="entry name" value="FMN-binding split barrel"/>
    <property type="match status" value="1"/>
</dbReference>
<accession>A0A3D9H5N7</accession>
<dbReference type="PANTHER" id="PTHR30466">
    <property type="entry name" value="FLAVIN REDUCTASE"/>
    <property type="match status" value="1"/>
</dbReference>
<sequence>MTDQSLQKIPSGNHQAHLCAPAHEFDQRAFRDALGCFATGVTVVTAGPDMARCSGTTVSAFSALSLDPALVLICLKNESNILSLIRENRSLAIHVMAEGQQETVMACAGKAPGKMAGMELEMTEFGIPALSDYLTRFECALHAELEGGDHRIIIGRVLDFSSTDAVRPMTFYRGGLNSLTPASPPG</sequence>
<dbReference type="PANTHER" id="PTHR30466:SF11">
    <property type="entry name" value="FLAVIN-DEPENDENT MONOOXYGENASE, REDUCTASE SUBUNIT HSAB"/>
    <property type="match status" value="1"/>
</dbReference>
<evidence type="ECO:0000259" key="3">
    <source>
        <dbReference type="SMART" id="SM00903"/>
    </source>
</evidence>
<feature type="domain" description="Flavin reductase like" evidence="3">
    <location>
        <begin position="34"/>
        <end position="178"/>
    </location>
</feature>
<reference evidence="4 5" key="1">
    <citation type="submission" date="2018-07" db="EMBL/GenBank/DDBJ databases">
        <title>Genomic Encyclopedia of Type Strains, Phase III (KMG-III): the genomes of soil and plant-associated and newly described type strains.</title>
        <authorList>
            <person name="Whitman W."/>
        </authorList>
    </citation>
    <scope>NUCLEOTIDE SEQUENCE [LARGE SCALE GENOMIC DNA]</scope>
    <source>
        <strain evidence="4 5">CECT 8488</strain>
    </source>
</reference>
<evidence type="ECO:0000256" key="2">
    <source>
        <dbReference type="ARBA" id="ARBA00023002"/>
    </source>
</evidence>
<evidence type="ECO:0000313" key="4">
    <source>
        <dbReference type="EMBL" id="RED44817.1"/>
    </source>
</evidence>
<evidence type="ECO:0000256" key="1">
    <source>
        <dbReference type="ARBA" id="ARBA00008898"/>
    </source>
</evidence>
<dbReference type="GO" id="GO:0042602">
    <property type="term" value="F:riboflavin reductase (NADPH) activity"/>
    <property type="evidence" value="ECO:0007669"/>
    <property type="project" value="TreeGrafter"/>
</dbReference>
<protein>
    <submittedName>
        <fullName evidence="4">Flavin reductase (DIM6/NTAB) family NADH-FMN oxidoreductase RutF</fullName>
    </submittedName>
</protein>
<keyword evidence="5" id="KW-1185">Reference proteome</keyword>
<dbReference type="InterPro" id="IPR002563">
    <property type="entry name" value="Flavin_Rdtase-like_dom"/>
</dbReference>
<dbReference type="Gene3D" id="2.30.110.10">
    <property type="entry name" value="Electron Transport, Fmn-binding Protein, Chain A"/>
    <property type="match status" value="1"/>
</dbReference>
<dbReference type="GO" id="GO:0010181">
    <property type="term" value="F:FMN binding"/>
    <property type="evidence" value="ECO:0007669"/>
    <property type="project" value="InterPro"/>
</dbReference>
<dbReference type="RefSeq" id="WP_181905475.1">
    <property type="nucleotide sequence ID" value="NZ_QRDW01000013.1"/>
</dbReference>
<dbReference type="EMBL" id="QRDW01000013">
    <property type="protein sequence ID" value="RED44817.1"/>
    <property type="molecule type" value="Genomic_DNA"/>
</dbReference>
<name>A0A3D9H5N7_9PROT</name>
<dbReference type="Pfam" id="PF01613">
    <property type="entry name" value="Flavin_Reduct"/>
    <property type="match status" value="1"/>
</dbReference>
<dbReference type="SMART" id="SM00903">
    <property type="entry name" value="Flavin_Reduct"/>
    <property type="match status" value="1"/>
</dbReference>
<comment type="similarity">
    <text evidence="1">Belongs to the non-flavoprotein flavin reductase family.</text>
</comment>
<gene>
    <name evidence="4" type="ORF">DFP90_11322</name>
</gene>
<dbReference type="InterPro" id="IPR012349">
    <property type="entry name" value="Split_barrel_FMN-bd"/>
</dbReference>
<dbReference type="AlphaFoldDB" id="A0A3D9H5N7"/>
<evidence type="ECO:0000313" key="5">
    <source>
        <dbReference type="Proteomes" id="UP000256845"/>
    </source>
</evidence>
<comment type="caution">
    <text evidence="4">The sequence shown here is derived from an EMBL/GenBank/DDBJ whole genome shotgun (WGS) entry which is preliminary data.</text>
</comment>
<dbReference type="InterPro" id="IPR050268">
    <property type="entry name" value="NADH-dep_flavin_reductase"/>
</dbReference>
<organism evidence="4 5">
    <name type="scientific">Aestuariispira insulae</name>
    <dbReference type="NCBI Taxonomy" id="1461337"/>
    <lineage>
        <taxon>Bacteria</taxon>
        <taxon>Pseudomonadati</taxon>
        <taxon>Pseudomonadota</taxon>
        <taxon>Alphaproteobacteria</taxon>
        <taxon>Rhodospirillales</taxon>
        <taxon>Kiloniellaceae</taxon>
        <taxon>Aestuariispira</taxon>
    </lineage>
</organism>
<dbReference type="Proteomes" id="UP000256845">
    <property type="component" value="Unassembled WGS sequence"/>
</dbReference>